<evidence type="ECO:0000313" key="5">
    <source>
        <dbReference type="Proteomes" id="UP000051845"/>
    </source>
</evidence>
<protein>
    <submittedName>
        <fullName evidence="4">Transcription regulator</fullName>
    </submittedName>
</protein>
<dbReference type="InterPro" id="IPR001647">
    <property type="entry name" value="HTH_TetR"/>
</dbReference>
<dbReference type="PROSITE" id="PS50977">
    <property type="entry name" value="HTH_TETR_2"/>
    <property type="match status" value="1"/>
</dbReference>
<dbReference type="PANTHER" id="PTHR30055:SF222">
    <property type="entry name" value="REGULATORY PROTEIN"/>
    <property type="match status" value="1"/>
</dbReference>
<dbReference type="PATRIC" id="fig|1423733.4.peg.1527"/>
<feature type="domain" description="HTH tetR-type" evidence="3">
    <location>
        <begin position="22"/>
        <end position="82"/>
    </location>
</feature>
<dbReference type="InterPro" id="IPR009057">
    <property type="entry name" value="Homeodomain-like_sf"/>
</dbReference>
<evidence type="ECO:0000313" key="4">
    <source>
        <dbReference type="EMBL" id="KRM73261.1"/>
    </source>
</evidence>
<evidence type="ECO:0000259" key="3">
    <source>
        <dbReference type="PROSITE" id="PS50977"/>
    </source>
</evidence>
<accession>A0A0R2B144</accession>
<comment type="caution">
    <text evidence="4">The sequence shown here is derived from an EMBL/GenBank/DDBJ whole genome shotgun (WGS) entry which is preliminary data.</text>
</comment>
<sequence>MNEPTAISTYFKEAMTENRNLTEKQKQILEASLSLFAEKGFANTTTADIAEKAGVAEGTVYKRYANKQELLVAIIEPFRDSILPRMANDFGKTRVNLPVNTLREFLTNVVSDRMHFVMGNLSVIKVMMEAILYHPELRINLVGTGAKSIESIFGPAITQLKAKHLIADIPNDMVFQIIVSNFLGALYRAFLGLPARDVDEQVTYIVDALDRGLRPSI</sequence>
<dbReference type="STRING" id="33960.TY91_12230"/>
<dbReference type="PANTHER" id="PTHR30055">
    <property type="entry name" value="HTH-TYPE TRANSCRIPTIONAL REGULATOR RUTR"/>
    <property type="match status" value="1"/>
</dbReference>
<dbReference type="SUPFAM" id="SSF46689">
    <property type="entry name" value="Homeodomain-like"/>
    <property type="match status" value="1"/>
</dbReference>
<feature type="DNA-binding region" description="H-T-H motif" evidence="2">
    <location>
        <begin position="45"/>
        <end position="64"/>
    </location>
</feature>
<organism evidence="4 5">
    <name type="scientific">Secundilactobacillus collinoides DSM 20515 = JCM 1123</name>
    <dbReference type="NCBI Taxonomy" id="1423733"/>
    <lineage>
        <taxon>Bacteria</taxon>
        <taxon>Bacillati</taxon>
        <taxon>Bacillota</taxon>
        <taxon>Bacilli</taxon>
        <taxon>Lactobacillales</taxon>
        <taxon>Lactobacillaceae</taxon>
        <taxon>Secundilactobacillus</taxon>
    </lineage>
</organism>
<evidence type="ECO:0000256" key="2">
    <source>
        <dbReference type="PROSITE-ProRule" id="PRU00335"/>
    </source>
</evidence>
<reference evidence="4 5" key="1">
    <citation type="journal article" date="2015" name="Genome Announc.">
        <title>Expanding the biotechnology potential of lactobacilli through comparative genomics of 213 strains and associated genera.</title>
        <authorList>
            <person name="Sun Z."/>
            <person name="Harris H.M."/>
            <person name="McCann A."/>
            <person name="Guo C."/>
            <person name="Argimon S."/>
            <person name="Zhang W."/>
            <person name="Yang X."/>
            <person name="Jeffery I.B."/>
            <person name="Cooney J.C."/>
            <person name="Kagawa T.F."/>
            <person name="Liu W."/>
            <person name="Song Y."/>
            <person name="Salvetti E."/>
            <person name="Wrobel A."/>
            <person name="Rasinkangas P."/>
            <person name="Parkhill J."/>
            <person name="Rea M.C."/>
            <person name="O'Sullivan O."/>
            <person name="Ritari J."/>
            <person name="Douillard F.P."/>
            <person name="Paul Ross R."/>
            <person name="Yang R."/>
            <person name="Briner A.E."/>
            <person name="Felis G.E."/>
            <person name="de Vos W.M."/>
            <person name="Barrangou R."/>
            <person name="Klaenhammer T.R."/>
            <person name="Caufield P.W."/>
            <person name="Cui Y."/>
            <person name="Zhang H."/>
            <person name="O'Toole P.W."/>
        </authorList>
    </citation>
    <scope>NUCLEOTIDE SEQUENCE [LARGE SCALE GENOMIC DNA]</scope>
    <source>
        <strain evidence="4 5">DSM 20515</strain>
    </source>
</reference>
<dbReference type="PRINTS" id="PR00455">
    <property type="entry name" value="HTHTETR"/>
</dbReference>
<dbReference type="Gene3D" id="1.10.357.10">
    <property type="entry name" value="Tetracycline Repressor, domain 2"/>
    <property type="match status" value="1"/>
</dbReference>
<dbReference type="RefSeq" id="WP_054762769.1">
    <property type="nucleotide sequence ID" value="NZ_AYYR01000129.1"/>
</dbReference>
<dbReference type="AlphaFoldDB" id="A0A0R2B144"/>
<name>A0A0R2B144_SECCO</name>
<evidence type="ECO:0000256" key="1">
    <source>
        <dbReference type="ARBA" id="ARBA00023125"/>
    </source>
</evidence>
<dbReference type="Pfam" id="PF00440">
    <property type="entry name" value="TetR_N"/>
    <property type="match status" value="1"/>
</dbReference>
<dbReference type="GO" id="GO:0003677">
    <property type="term" value="F:DNA binding"/>
    <property type="evidence" value="ECO:0007669"/>
    <property type="project" value="UniProtKB-UniRule"/>
</dbReference>
<gene>
    <name evidence="4" type="ORF">FC82_GL001452</name>
</gene>
<dbReference type="Proteomes" id="UP000051845">
    <property type="component" value="Unassembled WGS sequence"/>
</dbReference>
<keyword evidence="1 2" id="KW-0238">DNA-binding</keyword>
<dbReference type="GO" id="GO:0006355">
    <property type="term" value="P:regulation of DNA-templated transcription"/>
    <property type="evidence" value="ECO:0007669"/>
    <property type="project" value="UniProtKB-ARBA"/>
</dbReference>
<dbReference type="InterPro" id="IPR050109">
    <property type="entry name" value="HTH-type_TetR-like_transc_reg"/>
</dbReference>
<proteinExistence type="predicted"/>
<dbReference type="EMBL" id="AYYR01000129">
    <property type="protein sequence ID" value="KRM73261.1"/>
    <property type="molecule type" value="Genomic_DNA"/>
</dbReference>